<evidence type="ECO:0000256" key="14">
    <source>
        <dbReference type="ARBA" id="ARBA00023002"/>
    </source>
</evidence>
<dbReference type="PANTHER" id="PTHR21071:SF4">
    <property type="entry name" value="UDP-N-ACETYLENOLPYRUVOYLGLUCOSAMINE REDUCTASE"/>
    <property type="match status" value="1"/>
</dbReference>
<comment type="subcellular location">
    <subcellularLocation>
        <location evidence="3 19">Cytoplasm</location>
    </subcellularLocation>
</comment>
<keyword evidence="14 19" id="KW-0560">Oxidoreductase</keyword>
<name>A0ABV2CN81_9RHOO</name>
<dbReference type="InterPro" id="IPR036635">
    <property type="entry name" value="MurB_C_sf"/>
</dbReference>
<dbReference type="InterPro" id="IPR011601">
    <property type="entry name" value="MurB_C"/>
</dbReference>
<dbReference type="PROSITE" id="PS51387">
    <property type="entry name" value="FAD_PCMH"/>
    <property type="match status" value="1"/>
</dbReference>
<evidence type="ECO:0000259" key="20">
    <source>
        <dbReference type="PROSITE" id="PS51387"/>
    </source>
</evidence>
<accession>A0ABV2CN81</accession>
<protein>
    <recommendedName>
        <fullName evidence="6 19">UDP-N-acetylenolpyruvoylglucosamine reductase</fullName>
        <ecNumber evidence="5 19">1.3.1.98</ecNumber>
    </recommendedName>
    <alternativeName>
        <fullName evidence="17 19">UDP-N-acetylmuramate dehydrogenase</fullName>
    </alternativeName>
</protein>
<evidence type="ECO:0000256" key="8">
    <source>
        <dbReference type="ARBA" id="ARBA00022618"/>
    </source>
</evidence>
<feature type="active site" evidence="19">
    <location>
        <position position="166"/>
    </location>
</feature>
<evidence type="ECO:0000256" key="7">
    <source>
        <dbReference type="ARBA" id="ARBA00022490"/>
    </source>
</evidence>
<evidence type="ECO:0000313" key="21">
    <source>
        <dbReference type="EMBL" id="MET1489371.1"/>
    </source>
</evidence>
<evidence type="ECO:0000256" key="15">
    <source>
        <dbReference type="ARBA" id="ARBA00023306"/>
    </source>
</evidence>
<evidence type="ECO:0000256" key="16">
    <source>
        <dbReference type="ARBA" id="ARBA00023316"/>
    </source>
</evidence>
<evidence type="ECO:0000256" key="18">
    <source>
        <dbReference type="ARBA" id="ARBA00048914"/>
    </source>
</evidence>
<dbReference type="Gene3D" id="3.30.43.10">
    <property type="entry name" value="Uridine Diphospho-n-acetylenolpyruvylglucosamine Reductase, domain 2"/>
    <property type="match status" value="1"/>
</dbReference>
<keyword evidence="22" id="KW-1185">Reference proteome</keyword>
<evidence type="ECO:0000256" key="4">
    <source>
        <dbReference type="ARBA" id="ARBA00004752"/>
    </source>
</evidence>
<dbReference type="EC" id="1.3.1.98" evidence="5 19"/>
<dbReference type="RefSeq" id="WP_345925605.1">
    <property type="nucleotide sequence ID" value="NZ_JBDIVF010000002.1"/>
</dbReference>
<comment type="caution">
    <text evidence="21">The sequence shown here is derived from an EMBL/GenBank/DDBJ whole genome shotgun (WGS) entry which is preliminary data.</text>
</comment>
<dbReference type="InterPro" id="IPR016166">
    <property type="entry name" value="FAD-bd_PCMH"/>
</dbReference>
<evidence type="ECO:0000256" key="2">
    <source>
        <dbReference type="ARBA" id="ARBA00003921"/>
    </source>
</evidence>
<evidence type="ECO:0000313" key="22">
    <source>
        <dbReference type="Proteomes" id="UP001548590"/>
    </source>
</evidence>
<dbReference type="NCBIfam" id="TIGR00179">
    <property type="entry name" value="murB"/>
    <property type="match status" value="1"/>
</dbReference>
<proteinExistence type="inferred from homology"/>
<feature type="active site" description="Proton donor" evidence="19">
    <location>
        <position position="240"/>
    </location>
</feature>
<organism evidence="21 22">
    <name type="scientific">Uliginosibacterium paludis</name>
    <dbReference type="NCBI Taxonomy" id="1615952"/>
    <lineage>
        <taxon>Bacteria</taxon>
        <taxon>Pseudomonadati</taxon>
        <taxon>Pseudomonadota</taxon>
        <taxon>Betaproteobacteria</taxon>
        <taxon>Rhodocyclales</taxon>
        <taxon>Zoogloeaceae</taxon>
        <taxon>Uliginosibacterium</taxon>
    </lineage>
</organism>
<dbReference type="Pfam" id="PF02873">
    <property type="entry name" value="MurB_C"/>
    <property type="match status" value="1"/>
</dbReference>
<keyword evidence="12 19" id="KW-0133">Cell shape</keyword>
<evidence type="ECO:0000256" key="3">
    <source>
        <dbReference type="ARBA" id="ARBA00004496"/>
    </source>
</evidence>
<dbReference type="InterPro" id="IPR006094">
    <property type="entry name" value="Oxid_FAD_bind_N"/>
</dbReference>
<evidence type="ECO:0000256" key="9">
    <source>
        <dbReference type="ARBA" id="ARBA00022630"/>
    </source>
</evidence>
<feature type="domain" description="FAD-binding PCMH-type" evidence="20">
    <location>
        <begin position="22"/>
        <end position="190"/>
    </location>
</feature>
<evidence type="ECO:0000256" key="17">
    <source>
        <dbReference type="ARBA" id="ARBA00031026"/>
    </source>
</evidence>
<dbReference type="InterPro" id="IPR003170">
    <property type="entry name" value="MurB"/>
</dbReference>
<keyword evidence="16 19" id="KW-0961">Cell wall biogenesis/degradation</keyword>
<comment type="function">
    <text evidence="2 19">Cell wall formation.</text>
</comment>
<dbReference type="Gene3D" id="3.30.465.10">
    <property type="match status" value="1"/>
</dbReference>
<dbReference type="InterPro" id="IPR036318">
    <property type="entry name" value="FAD-bd_PCMH-like_sf"/>
</dbReference>
<evidence type="ECO:0000256" key="12">
    <source>
        <dbReference type="ARBA" id="ARBA00022960"/>
    </source>
</evidence>
<dbReference type="Gene3D" id="3.90.78.10">
    <property type="entry name" value="UDP-N-acetylenolpyruvoylglucosamine reductase, C-terminal domain"/>
    <property type="match status" value="1"/>
</dbReference>
<keyword evidence="11 19" id="KW-0521">NADP</keyword>
<comment type="cofactor">
    <cofactor evidence="1 19">
        <name>FAD</name>
        <dbReference type="ChEBI" id="CHEBI:57692"/>
    </cofactor>
</comment>
<feature type="active site" evidence="19">
    <location>
        <position position="336"/>
    </location>
</feature>
<dbReference type="Proteomes" id="UP001548590">
    <property type="component" value="Unassembled WGS sequence"/>
</dbReference>
<dbReference type="EMBL" id="JBEWLZ010000003">
    <property type="protein sequence ID" value="MET1489371.1"/>
    <property type="molecule type" value="Genomic_DNA"/>
</dbReference>
<reference evidence="21 22" key="1">
    <citation type="submission" date="2024-07" db="EMBL/GenBank/DDBJ databases">
        <title>Uliginosibacterium paludis KCTC:42655.</title>
        <authorList>
            <person name="Kim M.K."/>
        </authorList>
    </citation>
    <scope>NUCLEOTIDE SEQUENCE [LARGE SCALE GENOMIC DNA]</scope>
    <source>
        <strain evidence="21 22">KCTC 42655</strain>
    </source>
</reference>
<keyword evidence="7 19" id="KW-0963">Cytoplasm</keyword>
<evidence type="ECO:0000256" key="6">
    <source>
        <dbReference type="ARBA" id="ARBA00015188"/>
    </source>
</evidence>
<sequence>MSVTFQQDVPLDRYNTFGLPCVARRYAEIITPAQLSELARAGEFGSRSPLILGGGSNLLLPAELDDIVLKISIRGRELIGSDDDHHFVRAGAGENWHDFVRWTLDMGWPGLENLSLIPGTVGAAPVQNIGAYGLEMCERMLMLETVDLRSGARVTMDFDACRFGYRDSLFKHEGAGRFAITAVTFRLPKRWTPLTRYLDVAKELAARGIIDPTPLDVSDAIIAIRLRKLPDPEKIGNAGSFFKNPVVSASLHDALLARFPAIPAHRQFDGSMKLAAGWLIEQAGWKGRDLGPVGMFEGQALVMVNRGGATRLDVQKLAETVQADVLDKFGVRLEIEPVQP</sequence>
<evidence type="ECO:0000256" key="1">
    <source>
        <dbReference type="ARBA" id="ARBA00001974"/>
    </source>
</evidence>
<evidence type="ECO:0000256" key="13">
    <source>
        <dbReference type="ARBA" id="ARBA00022984"/>
    </source>
</evidence>
<dbReference type="Pfam" id="PF01565">
    <property type="entry name" value="FAD_binding_4"/>
    <property type="match status" value="1"/>
</dbReference>
<dbReference type="InterPro" id="IPR016167">
    <property type="entry name" value="FAD-bd_PCMH_sub1"/>
</dbReference>
<dbReference type="GO" id="GO:0008762">
    <property type="term" value="F:UDP-N-acetylmuramate dehydrogenase activity"/>
    <property type="evidence" value="ECO:0007669"/>
    <property type="project" value="UniProtKB-EC"/>
</dbReference>
<dbReference type="HAMAP" id="MF_00037">
    <property type="entry name" value="MurB"/>
    <property type="match status" value="1"/>
</dbReference>
<comment type="pathway">
    <text evidence="4 19">Cell wall biogenesis; peptidoglycan biosynthesis.</text>
</comment>
<keyword evidence="10 19" id="KW-0274">FAD</keyword>
<gene>
    <name evidence="19 21" type="primary">murB</name>
    <name evidence="21" type="ORF">ABVT11_06000</name>
</gene>
<evidence type="ECO:0000256" key="11">
    <source>
        <dbReference type="ARBA" id="ARBA00022857"/>
    </source>
</evidence>
<keyword evidence="13 19" id="KW-0573">Peptidoglycan synthesis</keyword>
<dbReference type="SUPFAM" id="SSF56194">
    <property type="entry name" value="Uridine diphospho-N-Acetylenolpyruvylglucosamine reductase, MurB, C-terminal domain"/>
    <property type="match status" value="1"/>
</dbReference>
<comment type="similarity">
    <text evidence="19">Belongs to the MurB family.</text>
</comment>
<keyword evidence="15 19" id="KW-0131">Cell cycle</keyword>
<dbReference type="InterPro" id="IPR016169">
    <property type="entry name" value="FAD-bd_PCMH_sub2"/>
</dbReference>
<evidence type="ECO:0000256" key="19">
    <source>
        <dbReference type="HAMAP-Rule" id="MF_00037"/>
    </source>
</evidence>
<keyword evidence="8 19" id="KW-0132">Cell division</keyword>
<dbReference type="PANTHER" id="PTHR21071">
    <property type="entry name" value="UDP-N-ACETYLENOLPYRUVOYLGLUCOSAMINE REDUCTASE"/>
    <property type="match status" value="1"/>
</dbReference>
<keyword evidence="9 19" id="KW-0285">Flavoprotein</keyword>
<dbReference type="SUPFAM" id="SSF56176">
    <property type="entry name" value="FAD-binding/transporter-associated domain-like"/>
    <property type="match status" value="1"/>
</dbReference>
<evidence type="ECO:0000256" key="10">
    <source>
        <dbReference type="ARBA" id="ARBA00022827"/>
    </source>
</evidence>
<evidence type="ECO:0000256" key="5">
    <source>
        <dbReference type="ARBA" id="ARBA00012518"/>
    </source>
</evidence>
<comment type="catalytic activity">
    <reaction evidence="18 19">
        <text>UDP-N-acetyl-alpha-D-muramate + NADP(+) = UDP-N-acetyl-3-O-(1-carboxyvinyl)-alpha-D-glucosamine + NADPH + H(+)</text>
        <dbReference type="Rhea" id="RHEA:12248"/>
        <dbReference type="ChEBI" id="CHEBI:15378"/>
        <dbReference type="ChEBI" id="CHEBI:57783"/>
        <dbReference type="ChEBI" id="CHEBI:58349"/>
        <dbReference type="ChEBI" id="CHEBI:68483"/>
        <dbReference type="ChEBI" id="CHEBI:70757"/>
        <dbReference type="EC" id="1.3.1.98"/>
    </reaction>
</comment>
<dbReference type="NCBIfam" id="NF000755">
    <property type="entry name" value="PRK00046.1"/>
    <property type="match status" value="1"/>
</dbReference>